<keyword evidence="6" id="KW-1185">Reference proteome</keyword>
<dbReference type="OrthoDB" id="3641178at2759"/>
<accession>A0A179H2H1</accession>
<evidence type="ECO:0000313" key="4">
    <source>
        <dbReference type="EMBL" id="OAQ91229.1"/>
    </source>
</evidence>
<dbReference type="Proteomes" id="UP000078240">
    <property type="component" value="Unassembled WGS sequence"/>
</dbReference>
<dbReference type="KEGG" id="plj:28887517"/>
<reference evidence="3 5" key="1">
    <citation type="submission" date="2016-01" db="EMBL/GenBank/DDBJ databases">
        <title>Biosynthesis of antibiotic leucinostatins and their inhibition on Phytophthora in bio-control Purpureocillium lilacinum.</title>
        <authorList>
            <person name="Wang G."/>
            <person name="Liu Z."/>
            <person name="Lin R."/>
            <person name="Li E."/>
            <person name="Mao Z."/>
            <person name="Ling J."/>
            <person name="Yin W."/>
            <person name="Xie B."/>
        </authorList>
    </citation>
    <scope>NUCLEOTIDE SEQUENCE [LARGE SCALE GENOMIC DNA]</scope>
    <source>
        <strain evidence="3">PLBJ-1</strain>
        <strain evidence="4">PLFJ-1</strain>
    </source>
</reference>
<evidence type="ECO:0000313" key="3">
    <source>
        <dbReference type="EMBL" id="OAQ84445.1"/>
    </source>
</evidence>
<protein>
    <submittedName>
        <fullName evidence="3">Uncharacterized protein</fullName>
    </submittedName>
</protein>
<feature type="compositionally biased region" description="Polar residues" evidence="1">
    <location>
        <begin position="188"/>
        <end position="201"/>
    </location>
</feature>
<evidence type="ECO:0000256" key="1">
    <source>
        <dbReference type="SAM" id="MobiDB-lite"/>
    </source>
</evidence>
<dbReference type="Proteomes" id="UP001287286">
    <property type="component" value="Unassembled WGS sequence"/>
</dbReference>
<evidence type="ECO:0000313" key="5">
    <source>
        <dbReference type="Proteomes" id="UP000078240"/>
    </source>
</evidence>
<proteinExistence type="predicted"/>
<dbReference type="GeneID" id="28887517"/>
<sequence>MTGLIPLALGTESASSRKFIMHHSENEHNLRRFGFVHSKNAPNPMRRSAWKQATNDTLAEEPQWPVSLDDIKRSFLRNHFRSCFDRCHEALKDSESLDRIQPAYLVYLRFFAAMALEMQARQAPRASPSRYGLLGQAQEHYRVAAEIARREDILIASSVRVASPSPSDKSASTDDSPPSTPTRVDTPLSSAGSIEDSPSGSRKSKKRVTFRDVPIMEPIIRPDSPTLGFDDWLGRSSPEPICPEPILKHVHKMSEQVQSLPLDEAPELVQEVQSCHETFGPQYYTVLASIRCQIEKHMAMLDGELAEQGEASTLRNADIGTRIERLRACGWRRRRFDATRYRNLCENVLAELSS</sequence>
<reference evidence="2" key="2">
    <citation type="submission" date="2023-11" db="EMBL/GenBank/DDBJ databases">
        <authorList>
            <person name="Beijen E."/>
            <person name="Ohm R.A."/>
        </authorList>
    </citation>
    <scope>NUCLEOTIDE SEQUENCE</scope>
    <source>
        <strain evidence="2">CBS 150709</strain>
    </source>
</reference>
<organism evidence="3 5">
    <name type="scientific">Purpureocillium lilacinum</name>
    <name type="common">Paecilomyces lilacinus</name>
    <dbReference type="NCBI Taxonomy" id="33203"/>
    <lineage>
        <taxon>Eukaryota</taxon>
        <taxon>Fungi</taxon>
        <taxon>Dikarya</taxon>
        <taxon>Ascomycota</taxon>
        <taxon>Pezizomycotina</taxon>
        <taxon>Sordariomycetes</taxon>
        <taxon>Hypocreomycetidae</taxon>
        <taxon>Hypocreales</taxon>
        <taxon>Ophiocordycipitaceae</taxon>
        <taxon>Purpureocillium</taxon>
    </lineage>
</organism>
<dbReference type="OMA" id="LHFYAAN"/>
<dbReference type="Proteomes" id="UP000078340">
    <property type="component" value="Unassembled WGS sequence"/>
</dbReference>
<dbReference type="AlphaFoldDB" id="A0A179H2H1"/>
<reference evidence="2 6" key="3">
    <citation type="journal article" date="2024" name="Microbiol. Resour. Announc.">
        <title>Genome annotations for the ascomycete fungi Trichoderma harzianum, Trichoderma aggressivum, and Purpureocillium lilacinum.</title>
        <authorList>
            <person name="Beijen E.P.W."/>
            <person name="Ohm R.A."/>
        </authorList>
    </citation>
    <scope>NUCLEOTIDE SEQUENCE [LARGE SCALE GENOMIC DNA]</scope>
    <source>
        <strain evidence="2 6">CBS 150709</strain>
    </source>
</reference>
<dbReference type="EMBL" id="LSBH01000002">
    <property type="protein sequence ID" value="OAQ84445.1"/>
    <property type="molecule type" value="Genomic_DNA"/>
</dbReference>
<dbReference type="EMBL" id="JAWRVI010000012">
    <property type="protein sequence ID" value="KAK4091301.1"/>
    <property type="molecule type" value="Genomic_DNA"/>
</dbReference>
<dbReference type="RefSeq" id="XP_018179948.1">
    <property type="nucleotide sequence ID" value="XM_018322468.1"/>
</dbReference>
<name>A0A179H2H1_PURLI</name>
<comment type="caution">
    <text evidence="3">The sequence shown here is derived from an EMBL/GenBank/DDBJ whole genome shotgun (WGS) entry which is preliminary data.</text>
</comment>
<feature type="compositionally biased region" description="Low complexity" evidence="1">
    <location>
        <begin position="159"/>
        <end position="187"/>
    </location>
</feature>
<dbReference type="EMBL" id="LSBI01000004">
    <property type="protein sequence ID" value="OAQ91229.1"/>
    <property type="molecule type" value="Genomic_DNA"/>
</dbReference>
<evidence type="ECO:0000313" key="2">
    <source>
        <dbReference type="EMBL" id="KAK4091301.1"/>
    </source>
</evidence>
<feature type="region of interest" description="Disordered" evidence="1">
    <location>
        <begin position="159"/>
        <end position="208"/>
    </location>
</feature>
<evidence type="ECO:0000313" key="6">
    <source>
        <dbReference type="Proteomes" id="UP001287286"/>
    </source>
</evidence>
<gene>
    <name evidence="2" type="ORF">Purlil1_4315</name>
    <name evidence="3" type="ORF">VFPBJ_03213</name>
    <name evidence="4" type="ORF">VFPFJ_05388</name>
</gene>